<proteinExistence type="predicted"/>
<dbReference type="AlphaFoldDB" id="A0A1G9W591"/>
<dbReference type="RefSeq" id="WP_143011177.1">
    <property type="nucleotide sequence ID" value="NZ_FNGS01000009.1"/>
</dbReference>
<dbReference type="EMBL" id="FNGS01000009">
    <property type="protein sequence ID" value="SDM79669.1"/>
    <property type="molecule type" value="Genomic_DNA"/>
</dbReference>
<keyword evidence="1" id="KW-0472">Membrane</keyword>
<feature type="transmembrane region" description="Helical" evidence="1">
    <location>
        <begin position="20"/>
        <end position="43"/>
    </location>
</feature>
<evidence type="ECO:0000313" key="2">
    <source>
        <dbReference type="EMBL" id="SDM79669.1"/>
    </source>
</evidence>
<keyword evidence="3" id="KW-1185">Reference proteome</keyword>
<keyword evidence="1" id="KW-0812">Transmembrane</keyword>
<name>A0A1G9W591_9BACT</name>
<evidence type="ECO:0000313" key="3">
    <source>
        <dbReference type="Proteomes" id="UP000198901"/>
    </source>
</evidence>
<dbReference type="OrthoDB" id="610933at2"/>
<dbReference type="Proteomes" id="UP000198901">
    <property type="component" value="Unassembled WGS sequence"/>
</dbReference>
<sequence length="523" mass="58311">MDTSTPPSAGTAAARPLYRRIGAILSILLLIPVLAWIVGMFFLKPLLGDRLIRVAEKEAGYRLEIGSMRYNLLTGAGMLSGLKIQADSATRGAFVVGTIAQIDIRSIHLLAWWKTNQIRIDEILVIRPDFAYRPARVSTSESSEGVEWSVGSVQCREGHFRVLDSTGTAVAAIGRITFQVDSLQHQARADGLPGRLVSLQADSLWTGDEWSDYRLASLSFENSRLEMNTASIQPRNKRFEHVRKSGGNTYTAASAAHIQAEGVQLSDTAVRLQTLRVDEGDVAVFEVRNRSSKASGPRNPFPMQQFIKLPLFVSCDTISVAGINVRYDEFNPDTRKTGGVSFRGIRGTISGLSNDSAVLKTRPWCLAHFDTRFMGQYPLRVDFRFRQGSAKGYYECRADLGPVDLPSMNPVFKPLAKVSIESGRVNHLRFQFSGDERTSSGTASFLYQDLSVKILKHDEGKGFRIRDLLSFTANRLLVYKHNPMPRKEVRTGAIRYTRIPGESFWGILWRSIRSGLWSSVKRT</sequence>
<keyword evidence="1" id="KW-1133">Transmembrane helix</keyword>
<accession>A0A1G9W591</accession>
<organism evidence="2 3">
    <name type="scientific">Siphonobacter aquaeclarae</name>
    <dbReference type="NCBI Taxonomy" id="563176"/>
    <lineage>
        <taxon>Bacteria</taxon>
        <taxon>Pseudomonadati</taxon>
        <taxon>Bacteroidota</taxon>
        <taxon>Cytophagia</taxon>
        <taxon>Cytophagales</taxon>
        <taxon>Cytophagaceae</taxon>
        <taxon>Siphonobacter</taxon>
    </lineage>
</organism>
<protein>
    <submittedName>
        <fullName evidence="2">Uncharacterized protein</fullName>
    </submittedName>
</protein>
<reference evidence="2 3" key="1">
    <citation type="submission" date="2016-10" db="EMBL/GenBank/DDBJ databases">
        <authorList>
            <person name="de Groot N.N."/>
        </authorList>
    </citation>
    <scope>NUCLEOTIDE SEQUENCE [LARGE SCALE GENOMIC DNA]</scope>
    <source>
        <strain evidence="2 3">DSM 21668</strain>
    </source>
</reference>
<gene>
    <name evidence="2" type="ORF">SAMN04488090_4255</name>
</gene>
<dbReference type="STRING" id="563176.SAMN04488090_4255"/>
<evidence type="ECO:0000256" key="1">
    <source>
        <dbReference type="SAM" id="Phobius"/>
    </source>
</evidence>